<dbReference type="InterPro" id="IPR013154">
    <property type="entry name" value="ADH-like_N"/>
</dbReference>
<dbReference type="InterPro" id="IPR020843">
    <property type="entry name" value="ER"/>
</dbReference>
<organism evidence="2 3">
    <name type="scientific">Phytohabitans aurantiacus</name>
    <dbReference type="NCBI Taxonomy" id="3016789"/>
    <lineage>
        <taxon>Bacteria</taxon>
        <taxon>Bacillati</taxon>
        <taxon>Actinomycetota</taxon>
        <taxon>Actinomycetes</taxon>
        <taxon>Micromonosporales</taxon>
        <taxon>Micromonosporaceae</taxon>
    </lineage>
</organism>
<dbReference type="EMBL" id="BSDI01000007">
    <property type="protein sequence ID" value="GLH96721.1"/>
    <property type="molecule type" value="Genomic_DNA"/>
</dbReference>
<dbReference type="InterPro" id="IPR011032">
    <property type="entry name" value="GroES-like_sf"/>
</dbReference>
<comment type="caution">
    <text evidence="2">The sequence shown here is derived from an EMBL/GenBank/DDBJ whole genome shotgun (WGS) entry which is preliminary data.</text>
</comment>
<dbReference type="InterPro" id="IPR050700">
    <property type="entry name" value="YIM1/Zinc_Alcohol_DH_Fams"/>
</dbReference>
<dbReference type="Gene3D" id="3.90.180.10">
    <property type="entry name" value="Medium-chain alcohol dehydrogenases, catalytic domain"/>
    <property type="match status" value="1"/>
</dbReference>
<dbReference type="InterPro" id="IPR036291">
    <property type="entry name" value="NAD(P)-bd_dom_sf"/>
</dbReference>
<protein>
    <submittedName>
        <fullName evidence="2">NADPH:quinone reductase</fullName>
    </submittedName>
</protein>
<evidence type="ECO:0000259" key="1">
    <source>
        <dbReference type="SMART" id="SM00829"/>
    </source>
</evidence>
<keyword evidence="3" id="KW-1185">Reference proteome</keyword>
<dbReference type="PANTHER" id="PTHR11695">
    <property type="entry name" value="ALCOHOL DEHYDROGENASE RELATED"/>
    <property type="match status" value="1"/>
</dbReference>
<gene>
    <name evidence="2" type="ORF">Pa4123_19950</name>
</gene>
<dbReference type="SUPFAM" id="SSF51735">
    <property type="entry name" value="NAD(P)-binding Rossmann-fold domains"/>
    <property type="match status" value="1"/>
</dbReference>
<dbReference type="SMART" id="SM00829">
    <property type="entry name" value="PKS_ER"/>
    <property type="match status" value="1"/>
</dbReference>
<dbReference type="Proteomes" id="UP001144280">
    <property type="component" value="Unassembled WGS sequence"/>
</dbReference>
<dbReference type="SUPFAM" id="SSF50129">
    <property type="entry name" value="GroES-like"/>
    <property type="match status" value="1"/>
</dbReference>
<sequence length="326" mass="34237">MTEMKAIVYNEYGCSDVLRYADVDTPSIGPDGVLVRVRASSINFADHIVMLHGFPKVARLATGIRRPRVNILGRDIAGTVAAVGARVTGLAVGDRVLGEVNQRGFAEYAATRATHLGRIPDGTTFEQAATLPIAGTTALQALRLGGTGPDSTVLVNGASGGVGTFTVQLAKALGAHVTGVCSTRNADLIRSIGADEVVDYTRDDVTKRAARFDVIVDLAGGYPVGALRRLLTPDGVFVASSGTGGRVLGSLPRLAAIAATAPFYRRRKVRVAVTKRSVADLERLAGMVADGTLTPVIERTYPLSETADAIRHLEANHAQGKIVLMI</sequence>
<name>A0ABQ5QS66_9ACTN</name>
<proteinExistence type="predicted"/>
<feature type="domain" description="Enoyl reductase (ER)" evidence="1">
    <location>
        <begin position="13"/>
        <end position="324"/>
    </location>
</feature>
<reference evidence="2" key="1">
    <citation type="submission" date="2022-12" db="EMBL/GenBank/DDBJ databases">
        <title>New Phytohabitans aurantiacus sp. RD004123 nov., an actinomycete isolated from soil.</title>
        <authorList>
            <person name="Triningsih D.W."/>
            <person name="Harunari E."/>
            <person name="Igarashi Y."/>
        </authorList>
    </citation>
    <scope>NUCLEOTIDE SEQUENCE</scope>
    <source>
        <strain evidence="2">RD004123</strain>
    </source>
</reference>
<evidence type="ECO:0000313" key="2">
    <source>
        <dbReference type="EMBL" id="GLH96721.1"/>
    </source>
</evidence>
<dbReference type="Gene3D" id="3.40.50.720">
    <property type="entry name" value="NAD(P)-binding Rossmann-like Domain"/>
    <property type="match status" value="1"/>
</dbReference>
<dbReference type="Pfam" id="PF13602">
    <property type="entry name" value="ADH_zinc_N_2"/>
    <property type="match status" value="1"/>
</dbReference>
<dbReference type="Pfam" id="PF08240">
    <property type="entry name" value="ADH_N"/>
    <property type="match status" value="1"/>
</dbReference>
<evidence type="ECO:0000313" key="3">
    <source>
        <dbReference type="Proteomes" id="UP001144280"/>
    </source>
</evidence>
<dbReference type="CDD" id="cd08267">
    <property type="entry name" value="MDR1"/>
    <property type="match status" value="1"/>
</dbReference>
<accession>A0ABQ5QS66</accession>
<dbReference type="PANTHER" id="PTHR11695:SF294">
    <property type="entry name" value="RETICULON-4-INTERACTING PROTEIN 1, MITOCHONDRIAL"/>
    <property type="match status" value="1"/>
</dbReference>